<dbReference type="PROSITE" id="PS50969">
    <property type="entry name" value="FCP1"/>
    <property type="match status" value="1"/>
</dbReference>
<dbReference type="InterPro" id="IPR023214">
    <property type="entry name" value="HAD_sf"/>
</dbReference>
<feature type="domain" description="FCP1 homology" evidence="14">
    <location>
        <begin position="175"/>
        <end position="346"/>
    </location>
</feature>
<keyword evidence="8" id="KW-0539">Nucleus</keyword>
<evidence type="ECO:0000313" key="16">
    <source>
        <dbReference type="Proteomes" id="UP000193467"/>
    </source>
</evidence>
<keyword evidence="6" id="KW-0460">Magnesium</keyword>
<dbReference type="EC" id="3.1.3.16" evidence="3"/>
<dbReference type="SUPFAM" id="SSF54236">
    <property type="entry name" value="Ubiquitin-like"/>
    <property type="match status" value="1"/>
</dbReference>
<evidence type="ECO:0000256" key="4">
    <source>
        <dbReference type="ARBA" id="ARBA00022723"/>
    </source>
</evidence>
<evidence type="ECO:0000256" key="1">
    <source>
        <dbReference type="ARBA" id="ARBA00001946"/>
    </source>
</evidence>
<dbReference type="AlphaFoldDB" id="A0A1Y2EU55"/>
<dbReference type="GO" id="GO:0004722">
    <property type="term" value="F:protein serine/threonine phosphatase activity"/>
    <property type="evidence" value="ECO:0007669"/>
    <property type="project" value="UniProtKB-EC"/>
</dbReference>
<evidence type="ECO:0000259" key="13">
    <source>
        <dbReference type="PROSITE" id="PS50053"/>
    </source>
</evidence>
<dbReference type="Proteomes" id="UP000193467">
    <property type="component" value="Unassembled WGS sequence"/>
</dbReference>
<evidence type="ECO:0000256" key="2">
    <source>
        <dbReference type="ARBA" id="ARBA00004123"/>
    </source>
</evidence>
<evidence type="ECO:0000256" key="5">
    <source>
        <dbReference type="ARBA" id="ARBA00022801"/>
    </source>
</evidence>
<dbReference type="SUPFAM" id="SSF56784">
    <property type="entry name" value="HAD-like"/>
    <property type="match status" value="1"/>
</dbReference>
<feature type="compositionally biased region" description="Low complexity" evidence="12">
    <location>
        <begin position="410"/>
        <end position="419"/>
    </location>
</feature>
<evidence type="ECO:0000256" key="11">
    <source>
        <dbReference type="ARBA" id="ARBA00048336"/>
    </source>
</evidence>
<dbReference type="OrthoDB" id="1711508at2759"/>
<comment type="catalytic activity">
    <reaction evidence="10">
        <text>O-phospho-L-seryl-[protein] + H2O = L-seryl-[protein] + phosphate</text>
        <dbReference type="Rhea" id="RHEA:20629"/>
        <dbReference type="Rhea" id="RHEA-COMP:9863"/>
        <dbReference type="Rhea" id="RHEA-COMP:11604"/>
        <dbReference type="ChEBI" id="CHEBI:15377"/>
        <dbReference type="ChEBI" id="CHEBI:29999"/>
        <dbReference type="ChEBI" id="CHEBI:43474"/>
        <dbReference type="ChEBI" id="CHEBI:83421"/>
        <dbReference type="EC" id="3.1.3.16"/>
    </reaction>
</comment>
<evidence type="ECO:0000256" key="3">
    <source>
        <dbReference type="ARBA" id="ARBA00013081"/>
    </source>
</evidence>
<dbReference type="Gene3D" id="3.10.20.90">
    <property type="entry name" value="Phosphatidylinositol 3-kinase Catalytic Subunit, Chain A, domain 1"/>
    <property type="match status" value="1"/>
</dbReference>
<keyword evidence="16" id="KW-1185">Reference proteome</keyword>
<dbReference type="InterPro" id="IPR029071">
    <property type="entry name" value="Ubiquitin-like_domsf"/>
</dbReference>
<dbReference type="SMART" id="SM00577">
    <property type="entry name" value="CPDc"/>
    <property type="match status" value="1"/>
</dbReference>
<evidence type="ECO:0000256" key="12">
    <source>
        <dbReference type="SAM" id="MobiDB-lite"/>
    </source>
</evidence>
<protein>
    <recommendedName>
        <fullName evidence="3">protein-serine/threonine phosphatase</fullName>
        <ecNumber evidence="3">3.1.3.16</ecNumber>
    </recommendedName>
    <alternativeName>
        <fullName evidence="9">Nuclear proteasome inhibitor UBLCP1</fullName>
    </alternativeName>
</protein>
<dbReference type="InterPro" id="IPR036412">
    <property type="entry name" value="HAD-like_sf"/>
</dbReference>
<name>A0A1Y2EU55_9BASI</name>
<dbReference type="EMBL" id="MCGR01000039">
    <property type="protein sequence ID" value="ORY75057.1"/>
    <property type="molecule type" value="Genomic_DNA"/>
</dbReference>
<keyword evidence="4" id="KW-0479">Metal-binding</keyword>
<dbReference type="NCBIfam" id="TIGR02245">
    <property type="entry name" value="HAD_IIID1"/>
    <property type="match status" value="1"/>
</dbReference>
<accession>A0A1Y2EU55</accession>
<dbReference type="InterPro" id="IPR051658">
    <property type="entry name" value="UBLCP1"/>
</dbReference>
<dbReference type="InterPro" id="IPR000626">
    <property type="entry name" value="Ubiquitin-like_dom"/>
</dbReference>
<feature type="region of interest" description="Disordered" evidence="12">
    <location>
        <begin position="377"/>
        <end position="419"/>
    </location>
</feature>
<comment type="cofactor">
    <cofactor evidence="1">
        <name>Mg(2+)</name>
        <dbReference type="ChEBI" id="CHEBI:18420"/>
    </cofactor>
</comment>
<comment type="subcellular location">
    <subcellularLocation>
        <location evidence="2">Nucleus</location>
    </subcellularLocation>
</comment>
<dbReference type="PANTHER" id="PTHR48493">
    <property type="entry name" value="UBIQUITIN-LIKE DOMAIN-CONTAINING CTD PHOSPHATASE 1"/>
    <property type="match status" value="1"/>
</dbReference>
<feature type="domain" description="Ubiquitin-like" evidence="13">
    <location>
        <begin position="40"/>
        <end position="102"/>
    </location>
</feature>
<evidence type="ECO:0000256" key="10">
    <source>
        <dbReference type="ARBA" id="ARBA00047761"/>
    </source>
</evidence>
<dbReference type="GO" id="GO:0090364">
    <property type="term" value="P:regulation of proteasome assembly"/>
    <property type="evidence" value="ECO:0007669"/>
    <property type="project" value="InterPro"/>
</dbReference>
<evidence type="ECO:0000256" key="6">
    <source>
        <dbReference type="ARBA" id="ARBA00022842"/>
    </source>
</evidence>
<dbReference type="STRING" id="106004.A0A1Y2EU55"/>
<dbReference type="GO" id="GO:0005634">
    <property type="term" value="C:nucleus"/>
    <property type="evidence" value="ECO:0007669"/>
    <property type="project" value="UniProtKB-SubCell"/>
</dbReference>
<sequence length="419" mass="45453">MDATMADGTALKAPQDAPLEPPIAATTASEPDLALPAEVVYALVCSWKGQKLDVNVVASDTVGDLKAMLWSLTSVPVDRQKIVGLVKGKLPGDEAEVVSLGLLQGGGAPKPFMMIGTPEGEEHREVGPTENRAAEVDIDYTAAQAAASAAAQGVRNRRKLKETIDSVTLDIMNPPRPGKKLVVLDLDHCILDTTLWKEDNFVAEHFARPYLHEFLRAVSPFYDIVVWSQTSWRWLEQKLMELNMIGEGAQHQYNVVTTVDRKPMFNVYSTRENGQPHKHEVKALGLLWAKFPDFYSSANTIHLDDLSRNFAMNPKNGLKVKAYKDALFNTHTDTELVYAARYLLQLVNAPDFTQLDHSRFKKAAKYPLPLPPGVVDPLTWLKKDDEAGPPPPAAPEGGGGAGEGAGDAEGGASAAGPSA</sequence>
<dbReference type="Pfam" id="PF03031">
    <property type="entry name" value="NIF"/>
    <property type="match status" value="1"/>
</dbReference>
<keyword evidence="5" id="KW-0378">Hydrolase</keyword>
<keyword evidence="7" id="KW-0904">Protein phosphatase</keyword>
<evidence type="ECO:0000313" key="15">
    <source>
        <dbReference type="EMBL" id="ORY75057.1"/>
    </source>
</evidence>
<dbReference type="InterPro" id="IPR011943">
    <property type="entry name" value="HAD-SF_hydro_IIID"/>
</dbReference>
<feature type="region of interest" description="Disordered" evidence="12">
    <location>
        <begin position="1"/>
        <end position="23"/>
    </location>
</feature>
<dbReference type="PROSITE" id="PS50053">
    <property type="entry name" value="UBIQUITIN_2"/>
    <property type="match status" value="1"/>
</dbReference>
<evidence type="ECO:0000256" key="7">
    <source>
        <dbReference type="ARBA" id="ARBA00022912"/>
    </source>
</evidence>
<dbReference type="InterPro" id="IPR004274">
    <property type="entry name" value="FCP1_dom"/>
</dbReference>
<comment type="catalytic activity">
    <reaction evidence="11">
        <text>O-phospho-L-threonyl-[protein] + H2O = L-threonyl-[protein] + phosphate</text>
        <dbReference type="Rhea" id="RHEA:47004"/>
        <dbReference type="Rhea" id="RHEA-COMP:11060"/>
        <dbReference type="Rhea" id="RHEA-COMP:11605"/>
        <dbReference type="ChEBI" id="CHEBI:15377"/>
        <dbReference type="ChEBI" id="CHEBI:30013"/>
        <dbReference type="ChEBI" id="CHEBI:43474"/>
        <dbReference type="ChEBI" id="CHEBI:61977"/>
        <dbReference type="EC" id="3.1.3.16"/>
    </reaction>
</comment>
<evidence type="ECO:0000256" key="9">
    <source>
        <dbReference type="ARBA" id="ARBA00032039"/>
    </source>
</evidence>
<reference evidence="15 16" key="1">
    <citation type="submission" date="2016-07" db="EMBL/GenBank/DDBJ databases">
        <title>Pervasive Adenine N6-methylation of Active Genes in Fungi.</title>
        <authorList>
            <consortium name="DOE Joint Genome Institute"/>
            <person name="Mondo S.J."/>
            <person name="Dannebaum R.O."/>
            <person name="Kuo R.C."/>
            <person name="Labutti K."/>
            <person name="Haridas S."/>
            <person name="Kuo A."/>
            <person name="Salamov A."/>
            <person name="Ahrendt S.R."/>
            <person name="Lipzen A."/>
            <person name="Sullivan W."/>
            <person name="Andreopoulos W.B."/>
            <person name="Clum A."/>
            <person name="Lindquist E."/>
            <person name="Daum C."/>
            <person name="Ramamoorthy G.K."/>
            <person name="Gryganskyi A."/>
            <person name="Culley D."/>
            <person name="Magnuson J.K."/>
            <person name="James T.Y."/>
            <person name="O'Malley M.A."/>
            <person name="Stajich J.E."/>
            <person name="Spatafora J.W."/>
            <person name="Visel A."/>
            <person name="Grigoriev I.V."/>
        </authorList>
    </citation>
    <scope>NUCLEOTIDE SEQUENCE [LARGE SCALE GENOMIC DNA]</scope>
    <source>
        <strain evidence="15 16">62-1032</strain>
    </source>
</reference>
<dbReference type="InParanoid" id="A0A1Y2EU55"/>
<dbReference type="PANTHER" id="PTHR48493:SF1">
    <property type="entry name" value="UBIQUITIN-LIKE DOMAIN-CONTAINING CTD PHOSPHATASE 1"/>
    <property type="match status" value="1"/>
</dbReference>
<evidence type="ECO:0000256" key="8">
    <source>
        <dbReference type="ARBA" id="ARBA00023242"/>
    </source>
</evidence>
<organism evidence="15 16">
    <name type="scientific">Leucosporidium creatinivorum</name>
    <dbReference type="NCBI Taxonomy" id="106004"/>
    <lineage>
        <taxon>Eukaryota</taxon>
        <taxon>Fungi</taxon>
        <taxon>Dikarya</taxon>
        <taxon>Basidiomycota</taxon>
        <taxon>Pucciniomycotina</taxon>
        <taxon>Microbotryomycetes</taxon>
        <taxon>Leucosporidiales</taxon>
        <taxon>Leucosporidium</taxon>
    </lineage>
</organism>
<comment type="caution">
    <text evidence="15">The sequence shown here is derived from an EMBL/GenBank/DDBJ whole genome shotgun (WGS) entry which is preliminary data.</text>
</comment>
<gene>
    <name evidence="15" type="ORF">BCR35DRAFT_306489</name>
</gene>
<dbReference type="Gene3D" id="3.40.50.1000">
    <property type="entry name" value="HAD superfamily/HAD-like"/>
    <property type="match status" value="1"/>
</dbReference>
<feature type="compositionally biased region" description="Gly residues" evidence="12">
    <location>
        <begin position="396"/>
        <end position="409"/>
    </location>
</feature>
<dbReference type="GO" id="GO:0046872">
    <property type="term" value="F:metal ion binding"/>
    <property type="evidence" value="ECO:0007669"/>
    <property type="project" value="UniProtKB-KW"/>
</dbReference>
<evidence type="ECO:0000259" key="14">
    <source>
        <dbReference type="PROSITE" id="PS50969"/>
    </source>
</evidence>
<proteinExistence type="predicted"/>